<feature type="compositionally biased region" description="Polar residues" evidence="1">
    <location>
        <begin position="90"/>
        <end position="101"/>
    </location>
</feature>
<keyword evidence="2" id="KW-0812">Transmembrane</keyword>
<feature type="compositionally biased region" description="Polar residues" evidence="1">
    <location>
        <begin position="69"/>
        <end position="79"/>
    </location>
</feature>
<sequence length="292" mass="32580">MSTGSILENAGKGSIRSDRVILPVVSSICIVLLICLIVTGYVFWRKRYRPTPIKEKDSDDNGDKLYTNPVYSSYDNAHSQPDLLVGTPTGHLSQETQQAQETIDAYEEFEGDHNPQSGRQGNTECDGDNPTDIKDKNLPVHAVLYDDEEYNAIDFNRDKFPKTTRNCTKSQTYKPSLPENSSETVTDDTFDYGVLESPGVLGNGKYSSKTKVIEDPKRSTANSKAPRYENSEPGVPSAADQMEEGPEYYSYQDSLPVRPEDESSTEHARSAAEAPREVDFEPIYSDEVYGEF</sequence>
<protein>
    <submittedName>
        <fullName evidence="3">Uncharacterized protein</fullName>
    </submittedName>
</protein>
<feature type="compositionally biased region" description="Basic and acidic residues" evidence="1">
    <location>
        <begin position="52"/>
        <end position="63"/>
    </location>
</feature>
<feature type="compositionally biased region" description="Basic and acidic residues" evidence="1">
    <location>
        <begin position="258"/>
        <end position="279"/>
    </location>
</feature>
<dbReference type="RefSeq" id="XP_030839550.1">
    <property type="nucleotide sequence ID" value="XM_030983690.1"/>
</dbReference>
<dbReference type="KEGG" id="spu:105446875"/>
<reference evidence="3" key="2">
    <citation type="submission" date="2021-01" db="UniProtKB">
        <authorList>
            <consortium name="EnsemblMetazoa"/>
        </authorList>
    </citation>
    <scope>IDENTIFICATION</scope>
</reference>
<dbReference type="GeneID" id="105446875"/>
<evidence type="ECO:0000256" key="2">
    <source>
        <dbReference type="SAM" id="Phobius"/>
    </source>
</evidence>
<proteinExistence type="predicted"/>
<feature type="compositionally biased region" description="Polar residues" evidence="1">
    <location>
        <begin position="163"/>
        <end position="184"/>
    </location>
</feature>
<keyword evidence="2" id="KW-1133">Transmembrane helix</keyword>
<accession>A0A7M7NRH0</accession>
<evidence type="ECO:0000313" key="3">
    <source>
        <dbReference type="EnsemblMetazoa" id="XP_030839550"/>
    </source>
</evidence>
<name>A0A7M7NRH0_STRPU</name>
<reference evidence="4" key="1">
    <citation type="submission" date="2015-02" db="EMBL/GenBank/DDBJ databases">
        <title>Genome sequencing for Strongylocentrotus purpuratus.</title>
        <authorList>
            <person name="Murali S."/>
            <person name="Liu Y."/>
            <person name="Vee V."/>
            <person name="English A."/>
            <person name="Wang M."/>
            <person name="Skinner E."/>
            <person name="Han Y."/>
            <person name="Muzny D.M."/>
            <person name="Worley K.C."/>
            <person name="Gibbs R.A."/>
        </authorList>
    </citation>
    <scope>NUCLEOTIDE SEQUENCE</scope>
</reference>
<dbReference type="Proteomes" id="UP000007110">
    <property type="component" value="Unassembled WGS sequence"/>
</dbReference>
<evidence type="ECO:0000313" key="4">
    <source>
        <dbReference type="Proteomes" id="UP000007110"/>
    </source>
</evidence>
<feature type="transmembrane region" description="Helical" evidence="2">
    <location>
        <begin position="20"/>
        <end position="44"/>
    </location>
</feature>
<dbReference type="OMA" id="YVFWRKR"/>
<dbReference type="AlphaFoldDB" id="A0A7M7NRH0"/>
<feature type="compositionally biased region" description="Polar residues" evidence="1">
    <location>
        <begin position="114"/>
        <end position="123"/>
    </location>
</feature>
<dbReference type="EnsemblMetazoa" id="XM_030983690">
    <property type="protein sequence ID" value="XP_030839550"/>
    <property type="gene ID" value="LOC105446875"/>
</dbReference>
<feature type="region of interest" description="Disordered" evidence="1">
    <location>
        <begin position="201"/>
        <end position="292"/>
    </location>
</feature>
<organism evidence="3 4">
    <name type="scientific">Strongylocentrotus purpuratus</name>
    <name type="common">Purple sea urchin</name>
    <dbReference type="NCBI Taxonomy" id="7668"/>
    <lineage>
        <taxon>Eukaryota</taxon>
        <taxon>Metazoa</taxon>
        <taxon>Echinodermata</taxon>
        <taxon>Eleutherozoa</taxon>
        <taxon>Echinozoa</taxon>
        <taxon>Echinoidea</taxon>
        <taxon>Euechinoidea</taxon>
        <taxon>Echinacea</taxon>
        <taxon>Camarodonta</taxon>
        <taxon>Echinidea</taxon>
        <taxon>Strongylocentrotidae</taxon>
        <taxon>Strongylocentrotus</taxon>
    </lineage>
</organism>
<evidence type="ECO:0000256" key="1">
    <source>
        <dbReference type="SAM" id="MobiDB-lite"/>
    </source>
</evidence>
<dbReference type="InParanoid" id="A0A7M7NRH0"/>
<feature type="region of interest" description="Disordered" evidence="1">
    <location>
        <begin position="52"/>
        <end position="135"/>
    </location>
</feature>
<feature type="region of interest" description="Disordered" evidence="1">
    <location>
        <begin position="162"/>
        <end position="185"/>
    </location>
</feature>
<keyword evidence="2" id="KW-0472">Membrane</keyword>
<keyword evidence="4" id="KW-1185">Reference proteome</keyword>